<dbReference type="GO" id="GO:0007163">
    <property type="term" value="P:establishment or maintenance of cell polarity"/>
    <property type="evidence" value="ECO:0000318"/>
    <property type="project" value="GO_Central"/>
</dbReference>
<dbReference type="EMBL" id="GL732597">
    <property type="protein sequence ID" value="EFX72701.1"/>
    <property type="molecule type" value="Genomic_DNA"/>
</dbReference>
<dbReference type="GO" id="GO:0019901">
    <property type="term" value="F:protein kinase binding"/>
    <property type="evidence" value="ECO:0000318"/>
    <property type="project" value="GO_Central"/>
</dbReference>
<dbReference type="InterPro" id="IPR001806">
    <property type="entry name" value="Small_GTPase"/>
</dbReference>
<dbReference type="Pfam" id="PF00071">
    <property type="entry name" value="Ras"/>
    <property type="match status" value="1"/>
</dbReference>
<evidence type="ECO:0000313" key="3">
    <source>
        <dbReference type="EMBL" id="EFX72701.1"/>
    </source>
</evidence>
<keyword evidence="1" id="KW-0547">Nucleotide-binding</keyword>
<dbReference type="eggNOG" id="KOG0393">
    <property type="taxonomic scope" value="Eukaryota"/>
</dbReference>
<dbReference type="GO" id="GO:0005856">
    <property type="term" value="C:cytoskeleton"/>
    <property type="evidence" value="ECO:0000318"/>
    <property type="project" value="GO_Central"/>
</dbReference>
<proteinExistence type="predicted"/>
<dbReference type="SUPFAM" id="SSF52540">
    <property type="entry name" value="P-loop containing nucleoside triphosphate hydrolases"/>
    <property type="match status" value="1"/>
</dbReference>
<dbReference type="Gene3D" id="3.40.50.300">
    <property type="entry name" value="P-loop containing nucleotide triphosphate hydrolases"/>
    <property type="match status" value="1"/>
</dbReference>
<dbReference type="PROSITE" id="PS51419">
    <property type="entry name" value="RAB"/>
    <property type="match status" value="1"/>
</dbReference>
<evidence type="ECO:0000256" key="1">
    <source>
        <dbReference type="ARBA" id="ARBA00022741"/>
    </source>
</evidence>
<dbReference type="GO" id="GO:0060326">
    <property type="term" value="P:cell chemotaxis"/>
    <property type="evidence" value="ECO:0000318"/>
    <property type="project" value="GO_Central"/>
</dbReference>
<dbReference type="GO" id="GO:0030865">
    <property type="term" value="P:cortical cytoskeleton organization"/>
    <property type="evidence" value="ECO:0000318"/>
    <property type="project" value="GO_Central"/>
</dbReference>
<reference evidence="3 4" key="1">
    <citation type="journal article" date="2011" name="Science">
        <title>The ecoresponsive genome of Daphnia pulex.</title>
        <authorList>
            <person name="Colbourne J.K."/>
            <person name="Pfrender M.E."/>
            <person name="Gilbert D."/>
            <person name="Thomas W.K."/>
            <person name="Tucker A."/>
            <person name="Oakley T.H."/>
            <person name="Tokishita S."/>
            <person name="Aerts A."/>
            <person name="Arnold G.J."/>
            <person name="Basu M.K."/>
            <person name="Bauer D.J."/>
            <person name="Caceres C.E."/>
            <person name="Carmel L."/>
            <person name="Casola C."/>
            <person name="Choi J.H."/>
            <person name="Detter J.C."/>
            <person name="Dong Q."/>
            <person name="Dusheyko S."/>
            <person name="Eads B.D."/>
            <person name="Frohlich T."/>
            <person name="Geiler-Samerotte K.A."/>
            <person name="Gerlach D."/>
            <person name="Hatcher P."/>
            <person name="Jogdeo S."/>
            <person name="Krijgsveld J."/>
            <person name="Kriventseva E.V."/>
            <person name="Kultz D."/>
            <person name="Laforsch C."/>
            <person name="Lindquist E."/>
            <person name="Lopez J."/>
            <person name="Manak J.R."/>
            <person name="Muller J."/>
            <person name="Pangilinan J."/>
            <person name="Patwardhan R.P."/>
            <person name="Pitluck S."/>
            <person name="Pritham E.J."/>
            <person name="Rechtsteiner A."/>
            <person name="Rho M."/>
            <person name="Rogozin I.B."/>
            <person name="Sakarya O."/>
            <person name="Salamov A."/>
            <person name="Schaack S."/>
            <person name="Shapiro H."/>
            <person name="Shiga Y."/>
            <person name="Skalitzky C."/>
            <person name="Smith Z."/>
            <person name="Souvorov A."/>
            <person name="Sung W."/>
            <person name="Tang Z."/>
            <person name="Tsuchiya D."/>
            <person name="Tu H."/>
            <person name="Vos H."/>
            <person name="Wang M."/>
            <person name="Wolf Y.I."/>
            <person name="Yamagata H."/>
            <person name="Yamada T."/>
            <person name="Ye Y."/>
            <person name="Shaw J.R."/>
            <person name="Andrews J."/>
            <person name="Crease T.J."/>
            <person name="Tang H."/>
            <person name="Lucas S.M."/>
            <person name="Robertson H.M."/>
            <person name="Bork P."/>
            <person name="Koonin E.V."/>
            <person name="Zdobnov E.M."/>
            <person name="Grigoriev I.V."/>
            <person name="Lynch M."/>
            <person name="Boore J.L."/>
        </authorList>
    </citation>
    <scope>NUCLEOTIDE SEQUENCE [LARGE SCALE GENOMIC DNA]</scope>
</reference>
<dbReference type="HOGENOM" id="CLU_041217_21_3_1"/>
<dbReference type="SMART" id="SM00174">
    <property type="entry name" value="RHO"/>
    <property type="match status" value="1"/>
</dbReference>
<dbReference type="PhylomeDB" id="E9H6G6"/>
<dbReference type="Proteomes" id="UP000000305">
    <property type="component" value="Unassembled WGS sequence"/>
</dbReference>
<dbReference type="GO" id="GO:0031410">
    <property type="term" value="C:cytoplasmic vesicle"/>
    <property type="evidence" value="ECO:0000318"/>
    <property type="project" value="GO_Central"/>
</dbReference>
<dbReference type="InterPro" id="IPR005225">
    <property type="entry name" value="Small_GTP-bd"/>
</dbReference>
<dbReference type="KEGG" id="dpx:DAPPUDRAFT_58641"/>
<name>E9H6G6_DAPPU</name>
<dbReference type="AlphaFoldDB" id="E9H6G6"/>
<dbReference type="GO" id="GO:0035099">
    <property type="term" value="P:hemocyte migration"/>
    <property type="evidence" value="ECO:0007669"/>
    <property type="project" value="UniProtKB-ARBA"/>
</dbReference>
<dbReference type="SMART" id="SM00175">
    <property type="entry name" value="RAB"/>
    <property type="match status" value="1"/>
</dbReference>
<dbReference type="NCBIfam" id="TIGR00231">
    <property type="entry name" value="small_GTP"/>
    <property type="match status" value="1"/>
</dbReference>
<dbReference type="PRINTS" id="PR00449">
    <property type="entry name" value="RASTRNSFRMNG"/>
</dbReference>
<dbReference type="InParanoid" id="E9H6G6"/>
<dbReference type="GO" id="GO:0003006">
    <property type="term" value="P:developmental process involved in reproduction"/>
    <property type="evidence" value="ECO:0007669"/>
    <property type="project" value="UniProtKB-ARBA"/>
</dbReference>
<gene>
    <name evidence="3" type="ORF">DAPPUDRAFT_58641</name>
</gene>
<dbReference type="GO" id="GO:0007015">
    <property type="term" value="P:actin filament organization"/>
    <property type="evidence" value="ECO:0000318"/>
    <property type="project" value="GO_Central"/>
</dbReference>
<keyword evidence="4" id="KW-1185">Reference proteome</keyword>
<evidence type="ECO:0000313" key="4">
    <source>
        <dbReference type="Proteomes" id="UP000000305"/>
    </source>
</evidence>
<dbReference type="GO" id="GO:0005886">
    <property type="term" value="C:plasma membrane"/>
    <property type="evidence" value="ECO:0000318"/>
    <property type="project" value="GO_Central"/>
</dbReference>
<dbReference type="InterPro" id="IPR027417">
    <property type="entry name" value="P-loop_NTPase"/>
</dbReference>
<dbReference type="PROSITE" id="PS51421">
    <property type="entry name" value="RAS"/>
    <property type="match status" value="1"/>
</dbReference>
<organism evidence="3 4">
    <name type="scientific">Daphnia pulex</name>
    <name type="common">Water flea</name>
    <dbReference type="NCBI Taxonomy" id="6669"/>
    <lineage>
        <taxon>Eukaryota</taxon>
        <taxon>Metazoa</taxon>
        <taxon>Ecdysozoa</taxon>
        <taxon>Arthropoda</taxon>
        <taxon>Crustacea</taxon>
        <taxon>Branchiopoda</taxon>
        <taxon>Diplostraca</taxon>
        <taxon>Cladocera</taxon>
        <taxon>Anomopoda</taxon>
        <taxon>Daphniidae</taxon>
        <taxon>Daphnia</taxon>
    </lineage>
</organism>
<dbReference type="PROSITE" id="PS51420">
    <property type="entry name" value="RHO"/>
    <property type="match status" value="1"/>
</dbReference>
<protein>
    <submittedName>
        <fullName evidence="3">Uncharacterized protein</fullName>
    </submittedName>
</protein>
<dbReference type="GO" id="GO:0008360">
    <property type="term" value="P:regulation of cell shape"/>
    <property type="evidence" value="ECO:0000318"/>
    <property type="project" value="GO_Central"/>
</dbReference>
<dbReference type="GO" id="GO:0001667">
    <property type="term" value="P:ameboidal-type cell migration"/>
    <property type="evidence" value="ECO:0007669"/>
    <property type="project" value="UniProtKB-ARBA"/>
</dbReference>
<dbReference type="GO" id="GO:0042995">
    <property type="term" value="C:cell projection"/>
    <property type="evidence" value="ECO:0000318"/>
    <property type="project" value="GO_Central"/>
</dbReference>
<dbReference type="OrthoDB" id="8830751at2759"/>
<keyword evidence="2" id="KW-0342">GTP-binding</keyword>
<dbReference type="GO" id="GO:0032956">
    <property type="term" value="P:regulation of actin cytoskeleton organization"/>
    <property type="evidence" value="ECO:0000318"/>
    <property type="project" value="GO_Central"/>
</dbReference>
<accession>E9H6G6</accession>
<dbReference type="GO" id="GO:0035006">
    <property type="term" value="P:melanization defense response"/>
    <property type="evidence" value="ECO:0007669"/>
    <property type="project" value="UniProtKB-ARBA"/>
</dbReference>
<dbReference type="GO" id="GO:0005525">
    <property type="term" value="F:GTP binding"/>
    <property type="evidence" value="ECO:0000318"/>
    <property type="project" value="GO_Central"/>
</dbReference>
<dbReference type="PANTHER" id="PTHR24072">
    <property type="entry name" value="RHO FAMILY GTPASE"/>
    <property type="match status" value="1"/>
</dbReference>
<dbReference type="GO" id="GO:0022412">
    <property type="term" value="P:cellular process involved in reproduction in multicellular organism"/>
    <property type="evidence" value="ECO:0007669"/>
    <property type="project" value="UniProtKB-ARBA"/>
</dbReference>
<dbReference type="STRING" id="6669.E9H6G6"/>
<dbReference type="GO" id="GO:0008045">
    <property type="term" value="P:motor neuron axon guidance"/>
    <property type="evidence" value="ECO:0000318"/>
    <property type="project" value="GO_Central"/>
</dbReference>
<evidence type="ECO:0000256" key="2">
    <source>
        <dbReference type="ARBA" id="ARBA00023134"/>
    </source>
</evidence>
<dbReference type="GO" id="GO:0003924">
    <property type="term" value="F:GTPase activity"/>
    <property type="evidence" value="ECO:0000318"/>
    <property type="project" value="GO_Central"/>
</dbReference>
<dbReference type="SMART" id="SM00173">
    <property type="entry name" value="RAS"/>
    <property type="match status" value="1"/>
</dbReference>
<dbReference type="InterPro" id="IPR003578">
    <property type="entry name" value="Small_GTPase_Rho"/>
</dbReference>
<dbReference type="GO" id="GO:0030031">
    <property type="term" value="P:cell projection assembly"/>
    <property type="evidence" value="ECO:0000318"/>
    <property type="project" value="GO_Central"/>
</dbReference>
<dbReference type="CDD" id="cd00157">
    <property type="entry name" value="Rho"/>
    <property type="match status" value="1"/>
</dbReference>
<sequence>MNRDRLLKVVVVGDNEVGKNCIFTKFKESFRKIPLEHEPTLFDNFSKLIEVDGIIYHLSVSYTTNSTGCDELRILSYPNTDVFLLCYAIDNRQSFENISSKWIPELKLHSPHTPIVLVGMRITSKRALFNSIISLPFKVSYAEGAAISKYMSAFVECSVKTGENLRAVFREAVRVALDKPKVTLIKCSLL</sequence>
<dbReference type="GO" id="GO:0016601">
    <property type="term" value="P:Rac protein signal transduction"/>
    <property type="evidence" value="ECO:0000318"/>
    <property type="project" value="GO_Central"/>
</dbReference>
<dbReference type="OMA" id="CKEDIRV"/>